<dbReference type="InterPro" id="IPR001466">
    <property type="entry name" value="Beta-lactam-related"/>
</dbReference>
<evidence type="ECO:0000313" key="3">
    <source>
        <dbReference type="Proteomes" id="UP000774750"/>
    </source>
</evidence>
<protein>
    <submittedName>
        <fullName evidence="2">Serine hydrolase</fullName>
    </submittedName>
</protein>
<organism evidence="2 3">
    <name type="scientific">Merdimmobilis hominis</name>
    <dbReference type="NCBI Taxonomy" id="2897707"/>
    <lineage>
        <taxon>Bacteria</taxon>
        <taxon>Bacillati</taxon>
        <taxon>Bacillota</taxon>
        <taxon>Clostridia</taxon>
        <taxon>Eubacteriales</taxon>
        <taxon>Oscillospiraceae</taxon>
        <taxon>Merdimmobilis</taxon>
    </lineage>
</organism>
<keyword evidence="2" id="KW-0378">Hydrolase</keyword>
<dbReference type="RefSeq" id="WP_204446357.1">
    <property type="nucleotide sequence ID" value="NZ_JACJKY010000009.1"/>
</dbReference>
<feature type="domain" description="Beta-lactamase-related" evidence="1">
    <location>
        <begin position="40"/>
        <end position="298"/>
    </location>
</feature>
<accession>A0A939BEI4</accession>
<keyword evidence="3" id="KW-1185">Reference proteome</keyword>
<reference evidence="2" key="1">
    <citation type="submission" date="2020-08" db="EMBL/GenBank/DDBJ databases">
        <authorList>
            <person name="Cejkova D."/>
            <person name="Kubasova T."/>
            <person name="Jahodarova E."/>
            <person name="Rychlik I."/>
        </authorList>
    </citation>
    <scope>NUCLEOTIDE SEQUENCE</scope>
    <source>
        <strain evidence="2">An559</strain>
    </source>
</reference>
<comment type="caution">
    <text evidence="2">The sequence shown here is derived from an EMBL/GenBank/DDBJ whole genome shotgun (WGS) entry which is preliminary data.</text>
</comment>
<dbReference type="GO" id="GO:0016787">
    <property type="term" value="F:hydrolase activity"/>
    <property type="evidence" value="ECO:0007669"/>
    <property type="project" value="UniProtKB-KW"/>
</dbReference>
<dbReference type="Pfam" id="PF00144">
    <property type="entry name" value="Beta-lactamase"/>
    <property type="match status" value="1"/>
</dbReference>
<dbReference type="InterPro" id="IPR012338">
    <property type="entry name" value="Beta-lactam/transpept-like"/>
</dbReference>
<sequence length="480" mass="52816">MKESDKGLHYSTPSACGVDPRGVLRMIELFRERDAGIHGFMLLRHDQVFAEGWYHPYEKELTHTLFSLSKTFTATAVGFAVQEGLLTVEDDVVGFFPDKVTDDVCDNMRNMKVKHLLTMNTGHDPAPNIFDPSVPDYVKAFLHTDVPKTPGTQFVYNSAATYMLSAIVTRVTGQTVSEYLKPRLRDPLDMGAWHFEQCPEGVDLGGFGLHVTLPAIAKFGLFFLHKGNVNGKQLLDSAWIESASSAQVESFGDAGPDWLQGYGYQMWRCQVPNAFRGDGAFGQYMLVLPDQDMVIAINSGSNCLQTVLSTIWETILPALHDAPLCGLGAEEKALSSALASLSIDFEKGDGVVDAQAAGRTCVLADNPWGLTKMKLEDTSLSLFFGEEEEIIHFGQNTHVNGTVSWRSDAREEGLLLGSYTASFAGDSPMKLRIVWRETPFIDDISFDADAQGMTVAIRRNCSMSGQNDRVLTGAWENIGE</sequence>
<dbReference type="PANTHER" id="PTHR43283">
    <property type="entry name" value="BETA-LACTAMASE-RELATED"/>
    <property type="match status" value="1"/>
</dbReference>
<reference evidence="2" key="2">
    <citation type="journal article" date="2021" name="Sci. Rep.">
        <title>The distribution of antibiotic resistance genes in chicken gut microbiota commensals.</title>
        <authorList>
            <person name="Juricova H."/>
            <person name="Matiasovicova J."/>
            <person name="Kubasova T."/>
            <person name="Cejkova D."/>
            <person name="Rychlik I."/>
        </authorList>
    </citation>
    <scope>NUCLEOTIDE SEQUENCE</scope>
    <source>
        <strain evidence="2">An559</strain>
    </source>
</reference>
<dbReference type="InterPro" id="IPR050789">
    <property type="entry name" value="Diverse_Enzym_Activities"/>
</dbReference>
<dbReference type="EMBL" id="JACJKY010000009">
    <property type="protein sequence ID" value="MBM6920921.1"/>
    <property type="molecule type" value="Genomic_DNA"/>
</dbReference>
<evidence type="ECO:0000313" key="2">
    <source>
        <dbReference type="EMBL" id="MBM6920921.1"/>
    </source>
</evidence>
<dbReference type="Gene3D" id="3.40.710.10">
    <property type="entry name" value="DD-peptidase/beta-lactamase superfamily"/>
    <property type="match status" value="1"/>
</dbReference>
<dbReference type="AlphaFoldDB" id="A0A939BEI4"/>
<dbReference type="PANTHER" id="PTHR43283:SF7">
    <property type="entry name" value="BETA-LACTAMASE-RELATED DOMAIN-CONTAINING PROTEIN"/>
    <property type="match status" value="1"/>
</dbReference>
<dbReference type="Proteomes" id="UP000774750">
    <property type="component" value="Unassembled WGS sequence"/>
</dbReference>
<evidence type="ECO:0000259" key="1">
    <source>
        <dbReference type="Pfam" id="PF00144"/>
    </source>
</evidence>
<name>A0A939BEI4_9FIRM</name>
<dbReference type="SUPFAM" id="SSF56601">
    <property type="entry name" value="beta-lactamase/transpeptidase-like"/>
    <property type="match status" value="1"/>
</dbReference>
<gene>
    <name evidence="2" type="ORF">H6A12_07130</name>
</gene>
<proteinExistence type="predicted"/>